<reference evidence="3" key="1">
    <citation type="submission" date="2023-04" db="EMBL/GenBank/DDBJ databases">
        <authorList>
            <person name="Vijverberg K."/>
            <person name="Xiong W."/>
            <person name="Schranz E."/>
        </authorList>
    </citation>
    <scope>NUCLEOTIDE SEQUENCE</scope>
</reference>
<dbReference type="GO" id="GO:0003677">
    <property type="term" value="F:DNA binding"/>
    <property type="evidence" value="ECO:0007669"/>
    <property type="project" value="InterPro"/>
</dbReference>
<keyword evidence="4" id="KW-1185">Reference proteome</keyword>
<accession>A0AA36E0K7</accession>
<dbReference type="GO" id="GO:0046983">
    <property type="term" value="F:protein dimerization activity"/>
    <property type="evidence" value="ECO:0007669"/>
    <property type="project" value="InterPro"/>
</dbReference>
<dbReference type="InterPro" id="IPR012337">
    <property type="entry name" value="RNaseH-like_sf"/>
</dbReference>
<dbReference type="AlphaFoldDB" id="A0AA36E0K7"/>
<sequence>MAVAAIVDPRYKFQIVEWRYEKAYVETYKSEWAIMKQKLVLLFNGYLDESKLKNSKDGQPTCGSLNTQEGPQDILESASLLMDFDNFSAKEIRYPTLAQMARDVLTLPISTVASESTFSTGDRVLDAY</sequence>
<dbReference type="InterPro" id="IPR008906">
    <property type="entry name" value="HATC_C_dom"/>
</dbReference>
<name>A0AA36E0K7_LACSI</name>
<gene>
    <name evidence="3" type="ORF">LSALG_LOCUS17781</name>
</gene>
<dbReference type="Pfam" id="PF14372">
    <property type="entry name" value="hAT-like_RNase-H"/>
    <property type="match status" value="1"/>
</dbReference>
<evidence type="ECO:0000259" key="1">
    <source>
        <dbReference type="Pfam" id="PF05699"/>
    </source>
</evidence>
<dbReference type="SUPFAM" id="SSF53098">
    <property type="entry name" value="Ribonuclease H-like"/>
    <property type="match status" value="1"/>
</dbReference>
<dbReference type="Pfam" id="PF05699">
    <property type="entry name" value="Dimer_Tnp_hAT"/>
    <property type="match status" value="1"/>
</dbReference>
<dbReference type="PANTHER" id="PTHR23272:SF167">
    <property type="entry name" value="ZINC FINGER BED DOMAIN-CONTAINING PROTEIN RICESLEEPER 2-LIKE"/>
    <property type="match status" value="1"/>
</dbReference>
<feature type="domain" description="HAT C-terminal dimerisation" evidence="1">
    <location>
        <begin position="88"/>
        <end position="127"/>
    </location>
</feature>
<evidence type="ECO:0000313" key="3">
    <source>
        <dbReference type="EMBL" id="CAI9277873.1"/>
    </source>
</evidence>
<dbReference type="Proteomes" id="UP001177003">
    <property type="component" value="Chromosome 3"/>
</dbReference>
<proteinExistence type="predicted"/>
<evidence type="ECO:0000259" key="2">
    <source>
        <dbReference type="Pfam" id="PF14372"/>
    </source>
</evidence>
<dbReference type="EMBL" id="OX465079">
    <property type="protein sequence ID" value="CAI9277873.1"/>
    <property type="molecule type" value="Genomic_DNA"/>
</dbReference>
<evidence type="ECO:0000313" key="4">
    <source>
        <dbReference type="Proteomes" id="UP001177003"/>
    </source>
</evidence>
<dbReference type="InterPro" id="IPR025525">
    <property type="entry name" value="hAT-like_transposase_RNase-H"/>
</dbReference>
<evidence type="ECO:0008006" key="5">
    <source>
        <dbReference type="Google" id="ProtNLM"/>
    </source>
</evidence>
<protein>
    <recommendedName>
        <fullName evidence="5">HAT C-terminal dimerisation domain-containing protein</fullName>
    </recommendedName>
</protein>
<organism evidence="3 4">
    <name type="scientific">Lactuca saligna</name>
    <name type="common">Willowleaf lettuce</name>
    <dbReference type="NCBI Taxonomy" id="75948"/>
    <lineage>
        <taxon>Eukaryota</taxon>
        <taxon>Viridiplantae</taxon>
        <taxon>Streptophyta</taxon>
        <taxon>Embryophyta</taxon>
        <taxon>Tracheophyta</taxon>
        <taxon>Spermatophyta</taxon>
        <taxon>Magnoliopsida</taxon>
        <taxon>eudicotyledons</taxon>
        <taxon>Gunneridae</taxon>
        <taxon>Pentapetalae</taxon>
        <taxon>asterids</taxon>
        <taxon>campanulids</taxon>
        <taxon>Asterales</taxon>
        <taxon>Asteraceae</taxon>
        <taxon>Cichorioideae</taxon>
        <taxon>Cichorieae</taxon>
        <taxon>Lactucinae</taxon>
        <taxon>Lactuca</taxon>
    </lineage>
</organism>
<feature type="domain" description="hAT-like transposase RNase-H fold" evidence="2">
    <location>
        <begin position="1"/>
        <end position="46"/>
    </location>
</feature>
<dbReference type="PANTHER" id="PTHR23272">
    <property type="entry name" value="BED FINGER-RELATED"/>
    <property type="match status" value="1"/>
</dbReference>